<evidence type="ECO:0000313" key="2">
    <source>
        <dbReference type="EMBL" id="WQB70522.1"/>
    </source>
</evidence>
<sequence>MVLFFLHGAGGHDEDRTLADAIAAELGLPLEYPHLPEDDMSVEHQALRAGSPRSRRSR</sequence>
<feature type="region of interest" description="Disordered" evidence="1">
    <location>
        <begin position="37"/>
        <end position="58"/>
    </location>
</feature>
<keyword evidence="3" id="KW-1185">Reference proteome</keyword>
<organism evidence="2 3">
    <name type="scientific">Microbacterium invictum</name>
    <dbReference type="NCBI Taxonomy" id="515415"/>
    <lineage>
        <taxon>Bacteria</taxon>
        <taxon>Bacillati</taxon>
        <taxon>Actinomycetota</taxon>
        <taxon>Actinomycetes</taxon>
        <taxon>Micrococcales</taxon>
        <taxon>Microbacteriaceae</taxon>
        <taxon>Microbacterium</taxon>
    </lineage>
</organism>
<evidence type="ECO:0000256" key="1">
    <source>
        <dbReference type="SAM" id="MobiDB-lite"/>
    </source>
</evidence>
<evidence type="ECO:0000313" key="3">
    <source>
        <dbReference type="Proteomes" id="UP001324533"/>
    </source>
</evidence>
<accession>A0ABZ0VFF4</accession>
<dbReference type="EMBL" id="CP139779">
    <property type="protein sequence ID" value="WQB70522.1"/>
    <property type="molecule type" value="Genomic_DNA"/>
</dbReference>
<protein>
    <submittedName>
        <fullName evidence="2">Uncharacterized protein</fullName>
    </submittedName>
</protein>
<reference evidence="2 3" key="1">
    <citation type="submission" date="2023-06" db="EMBL/GenBank/DDBJ databases">
        <title>Rock-solubilizing bacteria, Microbacterium invictum, promotes re-establishment of vegetation in rocky wasteland by accelerating rock bio-weathering and reshaping soil bacterial community.</title>
        <authorList>
            <person name="Liu C."/>
        </authorList>
    </citation>
    <scope>NUCLEOTIDE SEQUENCE [LARGE SCALE GENOMIC DNA]</scope>
    <source>
        <strain evidence="2 3">X-18</strain>
    </source>
</reference>
<feature type="compositionally biased region" description="Basic and acidic residues" evidence="1">
    <location>
        <begin position="37"/>
        <end position="46"/>
    </location>
</feature>
<dbReference type="Proteomes" id="UP001324533">
    <property type="component" value="Chromosome"/>
</dbReference>
<dbReference type="RefSeq" id="WP_322410664.1">
    <property type="nucleotide sequence ID" value="NZ_CP139779.1"/>
</dbReference>
<gene>
    <name evidence="2" type="ORF">T9R20_00750</name>
</gene>
<proteinExistence type="predicted"/>
<name>A0ABZ0VFF4_9MICO</name>